<accession>A0A8J8K3V0</accession>
<name>A0A8J8K3V0_9FLAO</name>
<proteinExistence type="predicted"/>
<dbReference type="Proteomes" id="UP000610746">
    <property type="component" value="Unassembled WGS sequence"/>
</dbReference>
<evidence type="ECO:0000313" key="3">
    <source>
        <dbReference type="Proteomes" id="UP000610746"/>
    </source>
</evidence>
<gene>
    <name evidence="2" type="ORF">HNQ03_000100</name>
</gene>
<dbReference type="RefSeq" id="WP_173777678.1">
    <property type="nucleotide sequence ID" value="NZ_JABSNO010000001.1"/>
</dbReference>
<evidence type="ECO:0008006" key="4">
    <source>
        <dbReference type="Google" id="ProtNLM"/>
    </source>
</evidence>
<sequence>MKKFLLLFIIFATCTISCKKDSVDPSSTQNFRASINDMTSSLNTLQQTKFNEALYILKTLGVQAEGEEAQMKSLRELLAGKKVPEIFALADQVALQNNFLWTSSGPPSLGVLNIFEDIKAIEKDPNEIIASALSVTTRPSAIDSILGPRVLQIIPRLVDNTGNPVDFKGAALETTMVVTSNGSQVLSSKNLMIDNNFQGFTIKFANLPADKIYDDRIDVTVTVKTAKKTYKMTKVGVAVNSRAMQRIQIIDEDPVEVTNPENPTSTTVENPIDNTTVPKDPAKPKTAGEPKTTVQNFLNNLSSQNLKNAYDTSANPSWGTFENFSNANSGFGNVKKLNVKNIKTNSTSANASSVNATYDVTDKNGKTTALQVTFGLKNVNGEWKISSYKIN</sequence>
<comment type="caution">
    <text evidence="2">The sequence shown here is derived from an EMBL/GenBank/DDBJ whole genome shotgun (WGS) entry which is preliminary data.</text>
</comment>
<reference evidence="2" key="1">
    <citation type="submission" date="2020-05" db="EMBL/GenBank/DDBJ databases">
        <title>Genomic Encyclopedia of Type Strains, Phase IV (KMG-V): Genome sequencing to study the core and pangenomes of soil and plant-associated prokaryotes.</title>
        <authorList>
            <person name="Whitman W."/>
        </authorList>
    </citation>
    <scope>NUCLEOTIDE SEQUENCE</scope>
    <source>
        <strain evidence="2">16F</strain>
    </source>
</reference>
<feature type="compositionally biased region" description="Polar residues" evidence="1">
    <location>
        <begin position="259"/>
        <end position="277"/>
    </location>
</feature>
<keyword evidence="3" id="KW-1185">Reference proteome</keyword>
<dbReference type="EMBL" id="JABSNO010000001">
    <property type="protein sequence ID" value="NRS91035.1"/>
    <property type="molecule type" value="Genomic_DNA"/>
</dbReference>
<dbReference type="AlphaFoldDB" id="A0A8J8K3V0"/>
<evidence type="ECO:0000313" key="2">
    <source>
        <dbReference type="EMBL" id="NRS91035.1"/>
    </source>
</evidence>
<organism evidence="2 3">
    <name type="scientific">Frigoriflavimonas asaccharolytica</name>
    <dbReference type="NCBI Taxonomy" id="2735899"/>
    <lineage>
        <taxon>Bacteria</taxon>
        <taxon>Pseudomonadati</taxon>
        <taxon>Bacteroidota</taxon>
        <taxon>Flavobacteriia</taxon>
        <taxon>Flavobacteriales</taxon>
        <taxon>Weeksellaceae</taxon>
        <taxon>Frigoriflavimonas</taxon>
    </lineage>
</organism>
<evidence type="ECO:0000256" key="1">
    <source>
        <dbReference type="SAM" id="MobiDB-lite"/>
    </source>
</evidence>
<feature type="region of interest" description="Disordered" evidence="1">
    <location>
        <begin position="257"/>
        <end position="290"/>
    </location>
</feature>
<protein>
    <recommendedName>
        <fullName evidence="4">NTF2-like N-terminal transpeptidase</fullName>
    </recommendedName>
</protein>